<gene>
    <name evidence="11" type="ORF">GCM10010238_37850</name>
</gene>
<accession>A0A918LGM4</accession>
<feature type="chain" id="PRO_5036688910" description="Subtilisin inhibitor domain-containing protein" evidence="9">
    <location>
        <begin position="31"/>
        <end position="161"/>
    </location>
</feature>
<dbReference type="InterPro" id="IPR020054">
    <property type="entry name" value="Prot_inh_SSI_I16_CS"/>
</dbReference>
<dbReference type="Pfam" id="PF00720">
    <property type="entry name" value="SSI"/>
    <property type="match status" value="1"/>
</dbReference>
<reference evidence="11" key="1">
    <citation type="journal article" date="2014" name="Int. J. Syst. Evol. Microbiol.">
        <title>Complete genome sequence of Corynebacterium casei LMG S-19264T (=DSM 44701T), isolated from a smear-ripened cheese.</title>
        <authorList>
            <consortium name="US DOE Joint Genome Institute (JGI-PGF)"/>
            <person name="Walter F."/>
            <person name="Albersmeier A."/>
            <person name="Kalinowski J."/>
            <person name="Ruckert C."/>
        </authorList>
    </citation>
    <scope>NUCLEOTIDE SEQUENCE</scope>
    <source>
        <strain evidence="11">JCM 4234</strain>
    </source>
</reference>
<keyword evidence="5 8" id="KW-0646">Protease inhibitor</keyword>
<name>A0A918LGM4_STRGD</name>
<sequence length="161" mass="16201">MNHTKTAAALRTGLLTAAGLLLACAAPAHADASDPYAAPLPAATPAGAAAPAAPPGDWLLLTVTRADAPAGATDGGTLLLCDPPRGHARAAAACAELDAARGDIGAIPQRKSLCPMIHAPVTAHARGTWRGRPVQYEETFPNACVMTARTGALFTPPDARA</sequence>
<evidence type="ECO:0000256" key="4">
    <source>
        <dbReference type="ARBA" id="ARBA00022525"/>
    </source>
</evidence>
<dbReference type="InterPro" id="IPR036819">
    <property type="entry name" value="Subtilisin_inhibitor-like_sf"/>
</dbReference>
<keyword evidence="4" id="KW-0964">Secreted</keyword>
<comment type="caution">
    <text evidence="11">The sequence shown here is derived from an EMBL/GenBank/DDBJ whole genome shotgun (WGS) entry which is preliminary data.</text>
</comment>
<keyword evidence="12" id="KW-1185">Reference proteome</keyword>
<evidence type="ECO:0000256" key="5">
    <source>
        <dbReference type="ARBA" id="ARBA00022690"/>
    </source>
</evidence>
<evidence type="ECO:0000256" key="8">
    <source>
        <dbReference type="RuleBase" id="RU003471"/>
    </source>
</evidence>
<evidence type="ECO:0000256" key="3">
    <source>
        <dbReference type="ARBA" id="ARBA00011738"/>
    </source>
</evidence>
<evidence type="ECO:0000313" key="12">
    <source>
        <dbReference type="Proteomes" id="UP000653493"/>
    </source>
</evidence>
<dbReference type="InterPro" id="IPR000691">
    <property type="entry name" value="Prot_inh_I16_SSI"/>
</dbReference>
<dbReference type="Gene3D" id="3.30.350.10">
    <property type="entry name" value="Subtilisin inhibitor-like"/>
    <property type="match status" value="1"/>
</dbReference>
<comment type="subcellular location">
    <subcellularLocation>
        <location evidence="1">Secreted</location>
    </subcellularLocation>
</comment>
<evidence type="ECO:0000256" key="2">
    <source>
        <dbReference type="ARBA" id="ARBA00010472"/>
    </source>
</evidence>
<keyword evidence="9" id="KW-0732">Signal</keyword>
<proteinExistence type="inferred from homology"/>
<comment type="similarity">
    <text evidence="2 8">Belongs to the protease inhibitor I16 (SSI) family.</text>
</comment>
<dbReference type="GO" id="GO:0005576">
    <property type="term" value="C:extracellular region"/>
    <property type="evidence" value="ECO:0007669"/>
    <property type="project" value="UniProtKB-SubCell"/>
</dbReference>
<dbReference type="PRINTS" id="PR00294">
    <property type="entry name" value="SSBTLNINHBTR"/>
</dbReference>
<evidence type="ECO:0000256" key="6">
    <source>
        <dbReference type="ARBA" id="ARBA00022900"/>
    </source>
</evidence>
<organism evidence="11 12">
    <name type="scientific">Streptomyces griseoviridis</name>
    <dbReference type="NCBI Taxonomy" id="45398"/>
    <lineage>
        <taxon>Bacteria</taxon>
        <taxon>Bacillati</taxon>
        <taxon>Actinomycetota</taxon>
        <taxon>Actinomycetes</taxon>
        <taxon>Kitasatosporales</taxon>
        <taxon>Streptomycetaceae</taxon>
        <taxon>Streptomyces</taxon>
    </lineage>
</organism>
<evidence type="ECO:0000256" key="9">
    <source>
        <dbReference type="SAM" id="SignalP"/>
    </source>
</evidence>
<dbReference type="PROSITE" id="PS00999">
    <property type="entry name" value="SSI"/>
    <property type="match status" value="1"/>
</dbReference>
<evidence type="ECO:0000313" key="11">
    <source>
        <dbReference type="EMBL" id="GGS44671.1"/>
    </source>
</evidence>
<dbReference type="Proteomes" id="UP000653493">
    <property type="component" value="Unassembled WGS sequence"/>
</dbReference>
<evidence type="ECO:0000256" key="1">
    <source>
        <dbReference type="ARBA" id="ARBA00004613"/>
    </source>
</evidence>
<keyword evidence="6 8" id="KW-0722">Serine protease inhibitor</keyword>
<feature type="signal peptide" evidence="9">
    <location>
        <begin position="1"/>
        <end position="30"/>
    </location>
</feature>
<feature type="domain" description="Subtilisin inhibitor" evidence="10">
    <location>
        <begin position="59"/>
        <end position="142"/>
    </location>
</feature>
<evidence type="ECO:0000256" key="7">
    <source>
        <dbReference type="ARBA" id="ARBA00023157"/>
    </source>
</evidence>
<dbReference type="SUPFAM" id="SSF55399">
    <property type="entry name" value="Subtilisin inhibitor"/>
    <property type="match status" value="1"/>
</dbReference>
<reference evidence="11" key="2">
    <citation type="submission" date="2020-09" db="EMBL/GenBank/DDBJ databases">
        <authorList>
            <person name="Sun Q."/>
            <person name="Ohkuma M."/>
        </authorList>
    </citation>
    <scope>NUCLEOTIDE SEQUENCE</scope>
    <source>
        <strain evidence="11">JCM 4234</strain>
    </source>
</reference>
<dbReference type="GO" id="GO:0004867">
    <property type="term" value="F:serine-type endopeptidase inhibitor activity"/>
    <property type="evidence" value="ECO:0007669"/>
    <property type="project" value="UniProtKB-KW"/>
</dbReference>
<comment type="subunit">
    <text evidence="3">Homodimer.</text>
</comment>
<dbReference type="PROSITE" id="PS51257">
    <property type="entry name" value="PROKAR_LIPOPROTEIN"/>
    <property type="match status" value="1"/>
</dbReference>
<keyword evidence="7" id="KW-1015">Disulfide bond</keyword>
<dbReference type="InterPro" id="IPR023549">
    <property type="entry name" value="Subtilisin_inhibitor"/>
</dbReference>
<protein>
    <recommendedName>
        <fullName evidence="10">Subtilisin inhibitor domain-containing protein</fullName>
    </recommendedName>
</protein>
<evidence type="ECO:0000259" key="10">
    <source>
        <dbReference type="Pfam" id="PF00720"/>
    </source>
</evidence>
<dbReference type="AlphaFoldDB" id="A0A918LGM4"/>
<dbReference type="EMBL" id="BMSL01000010">
    <property type="protein sequence ID" value="GGS44671.1"/>
    <property type="molecule type" value="Genomic_DNA"/>
</dbReference>